<reference evidence="3 4" key="1">
    <citation type="submission" date="2018-11" db="EMBL/GenBank/DDBJ databases">
        <title>Genome sequence of Apiotrichum porosum DSM 27194.</title>
        <authorList>
            <person name="Aliyu H."/>
            <person name="Gorte O."/>
            <person name="Ochsenreither K."/>
        </authorList>
    </citation>
    <scope>NUCLEOTIDE SEQUENCE [LARGE SCALE GENOMIC DNA]</scope>
    <source>
        <strain evidence="3 4">DSM 27194</strain>
    </source>
</reference>
<dbReference type="EMBL" id="RSCE01000003">
    <property type="protein sequence ID" value="RSH84380.1"/>
    <property type="molecule type" value="Genomic_DNA"/>
</dbReference>
<dbReference type="RefSeq" id="XP_028477828.1">
    <property type="nucleotide sequence ID" value="XM_028621376.1"/>
</dbReference>
<evidence type="ECO:0000313" key="3">
    <source>
        <dbReference type="EMBL" id="RSH84380.1"/>
    </source>
</evidence>
<feature type="region of interest" description="Disordered" evidence="1">
    <location>
        <begin position="22"/>
        <end position="44"/>
    </location>
</feature>
<evidence type="ECO:0000256" key="1">
    <source>
        <dbReference type="SAM" id="MobiDB-lite"/>
    </source>
</evidence>
<sequence>MSPPTPVLGRRDGSTSILSITPGLDVSSGPGSPTSTATPSTTTIANGGGGSGGFYNNQLFYILIAVLGAFALVSIFNIFRTRRRRRIIINEAERLGLMVPGMSGYVPMRERPAFIKADGWRTPDWWEVTEKNHEDDDGNTRMAKRGAEGMVTVAEPTSTPSEVDGATTTTAVSRPQEAGPSAPSSSRGDKELEQQQNEYGARGVLEVTSLDDLHPLAIVPTPVMVDNPPKPWSKLPFFPNYVSYPKSAHIPIPPRFAPDDPDAFDSIVGEPLEVIVALRMPTPAAAHSGDVEGQPAGAPRVVSPDDDDAVMHEWGGLELGVLTMTVAKGEQDVWSSHD</sequence>
<proteinExistence type="predicted"/>
<feature type="region of interest" description="Disordered" evidence="1">
    <location>
        <begin position="151"/>
        <end position="195"/>
    </location>
</feature>
<evidence type="ECO:0000313" key="4">
    <source>
        <dbReference type="Proteomes" id="UP000279236"/>
    </source>
</evidence>
<organism evidence="3 4">
    <name type="scientific">Apiotrichum porosum</name>
    <dbReference type="NCBI Taxonomy" id="105984"/>
    <lineage>
        <taxon>Eukaryota</taxon>
        <taxon>Fungi</taxon>
        <taxon>Dikarya</taxon>
        <taxon>Basidiomycota</taxon>
        <taxon>Agaricomycotina</taxon>
        <taxon>Tremellomycetes</taxon>
        <taxon>Trichosporonales</taxon>
        <taxon>Trichosporonaceae</taxon>
        <taxon>Apiotrichum</taxon>
    </lineage>
</organism>
<gene>
    <name evidence="3" type="ORF">EHS24_005900</name>
</gene>
<dbReference type="OrthoDB" id="2572232at2759"/>
<keyword evidence="2" id="KW-0812">Transmembrane</keyword>
<keyword evidence="2" id="KW-0472">Membrane</keyword>
<feature type="compositionally biased region" description="Low complexity" evidence="1">
    <location>
        <begin position="27"/>
        <end position="43"/>
    </location>
</feature>
<keyword evidence="4" id="KW-1185">Reference proteome</keyword>
<keyword evidence="2" id="KW-1133">Transmembrane helix</keyword>
<feature type="transmembrane region" description="Helical" evidence="2">
    <location>
        <begin position="59"/>
        <end position="79"/>
    </location>
</feature>
<dbReference type="Proteomes" id="UP000279236">
    <property type="component" value="Unassembled WGS sequence"/>
</dbReference>
<protein>
    <submittedName>
        <fullName evidence="3">Uncharacterized protein</fullName>
    </submittedName>
</protein>
<name>A0A427XZZ3_9TREE</name>
<comment type="caution">
    <text evidence="3">The sequence shown here is derived from an EMBL/GenBank/DDBJ whole genome shotgun (WGS) entry which is preliminary data.</text>
</comment>
<dbReference type="GeneID" id="39590443"/>
<feature type="compositionally biased region" description="Polar residues" evidence="1">
    <location>
        <begin position="155"/>
        <end position="173"/>
    </location>
</feature>
<accession>A0A427XZZ3</accession>
<dbReference type="AlphaFoldDB" id="A0A427XZZ3"/>
<evidence type="ECO:0000256" key="2">
    <source>
        <dbReference type="SAM" id="Phobius"/>
    </source>
</evidence>